<evidence type="ECO:0000256" key="3">
    <source>
        <dbReference type="ARBA" id="ARBA00022692"/>
    </source>
</evidence>
<reference evidence="7" key="1">
    <citation type="submission" date="2025-08" db="UniProtKB">
        <authorList>
            <consortium name="Ensembl"/>
        </authorList>
    </citation>
    <scope>IDENTIFICATION</scope>
</reference>
<keyword evidence="4 6" id="KW-1133">Transmembrane helix</keyword>
<keyword evidence="8" id="KW-1185">Reference proteome</keyword>
<name>A0A3Q3B5Y0_KRYMA</name>
<dbReference type="GO" id="GO:0097193">
    <property type="term" value="P:intrinsic apoptotic signaling pathway"/>
    <property type="evidence" value="ECO:0007669"/>
    <property type="project" value="TreeGrafter"/>
</dbReference>
<evidence type="ECO:0000256" key="2">
    <source>
        <dbReference type="ARBA" id="ARBA00007262"/>
    </source>
</evidence>
<evidence type="ECO:0000256" key="5">
    <source>
        <dbReference type="ARBA" id="ARBA00023136"/>
    </source>
</evidence>
<feature type="transmembrane region" description="Helical" evidence="6">
    <location>
        <begin position="118"/>
        <end position="134"/>
    </location>
</feature>
<dbReference type="GO" id="GO:0031966">
    <property type="term" value="C:mitochondrial membrane"/>
    <property type="evidence" value="ECO:0007669"/>
    <property type="project" value="TreeGrafter"/>
</dbReference>
<comment type="subcellular location">
    <subcellularLocation>
        <location evidence="1">Membrane</location>
        <topology evidence="1">Multi-pass membrane protein</topology>
    </subcellularLocation>
</comment>
<dbReference type="Pfam" id="PF06140">
    <property type="entry name" value="Ifi-6-16"/>
    <property type="match status" value="1"/>
</dbReference>
<evidence type="ECO:0000256" key="6">
    <source>
        <dbReference type="SAM" id="Phobius"/>
    </source>
</evidence>
<dbReference type="RefSeq" id="XP_017270400.1">
    <property type="nucleotide sequence ID" value="XM_017414911.3"/>
</dbReference>
<dbReference type="InterPro" id="IPR009311">
    <property type="entry name" value="IFI6/IFI27-like"/>
</dbReference>
<dbReference type="GeneTree" id="ENSGT00940000155018"/>
<comment type="similarity">
    <text evidence="2">Belongs to the IFI6/IFI27 family.</text>
</comment>
<proteinExistence type="inferred from homology"/>
<evidence type="ECO:0000256" key="4">
    <source>
        <dbReference type="ARBA" id="ARBA00022989"/>
    </source>
</evidence>
<dbReference type="Ensembl" id="ENSKMAT00000019829.1">
    <property type="protein sequence ID" value="ENSKMAP00000019564.1"/>
    <property type="gene ID" value="ENSKMAG00000014564.1"/>
</dbReference>
<evidence type="ECO:0000256" key="1">
    <source>
        <dbReference type="ARBA" id="ARBA00004141"/>
    </source>
</evidence>
<evidence type="ECO:0000313" key="7">
    <source>
        <dbReference type="Ensembl" id="ENSKMAP00000019564.1"/>
    </source>
</evidence>
<evidence type="ECO:0000313" key="8">
    <source>
        <dbReference type="Proteomes" id="UP000264800"/>
    </source>
</evidence>
<dbReference type="KEGG" id="kmr:108235112"/>
<dbReference type="GO" id="GO:0001836">
    <property type="term" value="P:release of cytochrome c from mitochondria"/>
    <property type="evidence" value="ECO:0007669"/>
    <property type="project" value="TreeGrafter"/>
</dbReference>
<feature type="transmembrane region" description="Helical" evidence="6">
    <location>
        <begin position="140"/>
        <end position="161"/>
    </location>
</feature>
<accession>A0A3Q3B5Y0</accession>
<keyword evidence="5 6" id="KW-0472">Membrane</keyword>
<feature type="transmembrane region" description="Helical" evidence="6">
    <location>
        <begin position="12"/>
        <end position="33"/>
    </location>
</feature>
<dbReference type="GeneID" id="108235112"/>
<reference evidence="7" key="2">
    <citation type="submission" date="2025-09" db="UniProtKB">
        <authorList>
            <consortium name="Ensembl"/>
        </authorList>
    </citation>
    <scope>IDENTIFICATION</scope>
</reference>
<organism evidence="7 8">
    <name type="scientific">Kryptolebias marmoratus</name>
    <name type="common">Mangrove killifish</name>
    <name type="synonym">Rivulus marmoratus</name>
    <dbReference type="NCBI Taxonomy" id="37003"/>
    <lineage>
        <taxon>Eukaryota</taxon>
        <taxon>Metazoa</taxon>
        <taxon>Chordata</taxon>
        <taxon>Craniata</taxon>
        <taxon>Vertebrata</taxon>
        <taxon>Euteleostomi</taxon>
        <taxon>Actinopterygii</taxon>
        <taxon>Neopterygii</taxon>
        <taxon>Teleostei</taxon>
        <taxon>Neoteleostei</taxon>
        <taxon>Acanthomorphata</taxon>
        <taxon>Ovalentaria</taxon>
        <taxon>Atherinomorphae</taxon>
        <taxon>Cyprinodontiformes</taxon>
        <taxon>Rivulidae</taxon>
        <taxon>Kryptolebias</taxon>
    </lineage>
</organism>
<dbReference type="InterPro" id="IPR038213">
    <property type="entry name" value="IFI6/IFI27-like_sf"/>
</dbReference>
<dbReference type="AlphaFoldDB" id="A0A3Q3B5Y0"/>
<feature type="transmembrane region" description="Helical" evidence="6">
    <location>
        <begin position="45"/>
        <end position="68"/>
    </location>
</feature>
<dbReference type="PANTHER" id="PTHR16932:SF18">
    <property type="entry name" value="INTERFERON, ALPHA-INDUCIBLE PROTEIN 27-LIKE 2"/>
    <property type="match status" value="1"/>
</dbReference>
<sequence length="212" mass="21704">MFFGRTLTISGGAAVGGVGAVMAAPLVLGAIGFTSTGIAAGSFAASMMSAAAVANGGGVAAGSLVALLQSAGAAGLSATANAALAGIGGIFGAGFGWLASVFQEEEERKRKEEEERKCFWMTVALASMTLYIYLNGCGPVATTAAALVSVGAAAGWLVGVIQERNERKRREEVEKYVLLGIGALALVSYMNCDNRAVIRDRQQDPKHKVKNN</sequence>
<keyword evidence="3 6" id="KW-0812">Transmembrane</keyword>
<dbReference type="Gene3D" id="6.10.110.10">
    <property type="match status" value="1"/>
</dbReference>
<feature type="transmembrane region" description="Helical" evidence="6">
    <location>
        <begin position="74"/>
        <end position="98"/>
    </location>
</feature>
<protein>
    <submittedName>
        <fullName evidence="7">Interferon alpha-inducible protein 27-like protein 2</fullName>
    </submittedName>
</protein>
<dbReference type="PANTHER" id="PTHR16932">
    <property type="entry name" value="INTERFERON ALPHA-INDUCIBLE PROTEIN 27"/>
    <property type="match status" value="1"/>
</dbReference>
<dbReference type="Proteomes" id="UP000264800">
    <property type="component" value="Unplaced"/>
</dbReference>